<dbReference type="SUPFAM" id="SSF54427">
    <property type="entry name" value="NTF2-like"/>
    <property type="match status" value="1"/>
</dbReference>
<protein>
    <submittedName>
        <fullName evidence="2">Uncharacterized protein (TIGR02246 family)</fullName>
    </submittedName>
</protein>
<evidence type="ECO:0000313" key="2">
    <source>
        <dbReference type="EMBL" id="MBB4934295.1"/>
    </source>
</evidence>
<dbReference type="InterPro" id="IPR011944">
    <property type="entry name" value="Steroid_delta5-4_isomerase"/>
</dbReference>
<dbReference type="Proteomes" id="UP000523007">
    <property type="component" value="Unassembled WGS sequence"/>
</dbReference>
<dbReference type="InterPro" id="IPR032710">
    <property type="entry name" value="NTF2-like_dom_sf"/>
</dbReference>
<evidence type="ECO:0000259" key="1">
    <source>
        <dbReference type="Pfam" id="PF14534"/>
    </source>
</evidence>
<feature type="domain" description="DUF4440" evidence="1">
    <location>
        <begin position="18"/>
        <end position="110"/>
    </location>
</feature>
<organism evidence="2 3">
    <name type="scientific">Lipingzhangella halophila</name>
    <dbReference type="NCBI Taxonomy" id="1783352"/>
    <lineage>
        <taxon>Bacteria</taxon>
        <taxon>Bacillati</taxon>
        <taxon>Actinomycetota</taxon>
        <taxon>Actinomycetes</taxon>
        <taxon>Streptosporangiales</taxon>
        <taxon>Nocardiopsidaceae</taxon>
        <taxon>Lipingzhangella</taxon>
    </lineage>
</organism>
<dbReference type="AlphaFoldDB" id="A0A7W7RLP3"/>
<keyword evidence="3" id="KW-1185">Reference proteome</keyword>
<comment type="caution">
    <text evidence="2">The sequence shown here is derived from an EMBL/GenBank/DDBJ whole genome shotgun (WGS) entry which is preliminary data.</text>
</comment>
<dbReference type="RefSeq" id="WP_184582265.1">
    <property type="nucleotide sequence ID" value="NZ_JACHJT010000001.1"/>
</dbReference>
<dbReference type="EMBL" id="JACHJT010000001">
    <property type="protein sequence ID" value="MBB4934295.1"/>
    <property type="molecule type" value="Genomic_DNA"/>
</dbReference>
<evidence type="ECO:0000313" key="3">
    <source>
        <dbReference type="Proteomes" id="UP000523007"/>
    </source>
</evidence>
<name>A0A7W7RLP3_9ACTN</name>
<dbReference type="InterPro" id="IPR027843">
    <property type="entry name" value="DUF4440"/>
</dbReference>
<dbReference type="Pfam" id="PF14534">
    <property type="entry name" value="DUF4440"/>
    <property type="match status" value="1"/>
</dbReference>
<dbReference type="NCBIfam" id="TIGR02246">
    <property type="entry name" value="SgcJ/EcaC family oxidoreductase"/>
    <property type="match status" value="1"/>
</dbReference>
<proteinExistence type="predicted"/>
<reference evidence="2 3" key="1">
    <citation type="submission" date="2020-08" db="EMBL/GenBank/DDBJ databases">
        <title>Sequencing the genomes of 1000 actinobacteria strains.</title>
        <authorList>
            <person name="Klenk H.-P."/>
        </authorList>
    </citation>
    <scope>NUCLEOTIDE SEQUENCE [LARGE SCALE GENOMIC DNA]</scope>
    <source>
        <strain evidence="2 3">DSM 102030</strain>
    </source>
</reference>
<sequence length="169" mass="18687">MKPEVTGVDVPPEDVDAITAIVAELQRAQQNALPDPFMNLFHRDAIWTTGHGKLLVGADEIGAFTRRVLPPAREQPVTADFEVEHILFIRPDVAAVKIRQLPVTRDGRRLDETVDTSDPEAAVANNPDAIPGTPMHILAKEDGVWRITAAQNTKVIDPETFARWSRDRA</sequence>
<gene>
    <name evidence="2" type="ORF">F4561_005115</name>
</gene>
<accession>A0A7W7RLP3</accession>
<dbReference type="Gene3D" id="3.10.450.50">
    <property type="match status" value="1"/>
</dbReference>